<sequence length="411" mass="44669">MLSGLLAIVITAIVEVDGIREATKRISDGERLPSINLSFDFTIRYTLYSSLCGGFFSTYTMLTTQQPMVQRYLCCKSLHHVRGVAWLGYLFAVTVSVTAVVAGLTTYAYYAGCDPFLLGRIQRFDQIVPLIISDLFAKYPGLAGLIVSGAFSASLSTISSSLNSMSAIFEAVLLRKVFPDATDKKLTFFSKLSSIGFGLLCTVVALIATRLSGVLEETIALVSIVMTPLSAVFTLGFFVPRCNSKGALSALIAGIVFGAWVKIGSELYPSPGRPPLLSTENCPEGDNLNVTSGEVDMYYMTTQLPYVTDLDSSVEEVHRSTFVAFYNMSVFFYGMFTFFVSIIVGYLVSLVTKAPSSKDPRLHASIVDVFLCRGDGAMTCRAARAVEEGYEDVDTKEETAEAIDMTATQLQ</sequence>
<dbReference type="AlphaFoldDB" id="A0A9Q1H2I4"/>
<dbReference type="GO" id="GO:0005886">
    <property type="term" value="C:plasma membrane"/>
    <property type="evidence" value="ECO:0007669"/>
    <property type="project" value="UniProtKB-SubCell"/>
</dbReference>
<evidence type="ECO:0000256" key="1">
    <source>
        <dbReference type="ARBA" id="ARBA00004651"/>
    </source>
</evidence>
<keyword evidence="6 12" id="KW-1133">Transmembrane helix</keyword>
<accession>A0A9Q1H2I4</accession>
<keyword evidence="9 12" id="KW-0472">Membrane</keyword>
<feature type="transmembrane region" description="Helical" evidence="12">
    <location>
        <begin position="219"/>
        <end position="239"/>
    </location>
</feature>
<feature type="chain" id="PRO_5040275561" evidence="13">
    <location>
        <begin position="19"/>
        <end position="411"/>
    </location>
</feature>
<evidence type="ECO:0000256" key="12">
    <source>
        <dbReference type="SAM" id="Phobius"/>
    </source>
</evidence>
<proteinExistence type="inferred from homology"/>
<evidence type="ECO:0000256" key="2">
    <source>
        <dbReference type="ARBA" id="ARBA00006434"/>
    </source>
</evidence>
<dbReference type="GO" id="GO:0006814">
    <property type="term" value="P:sodium ion transport"/>
    <property type="evidence" value="ECO:0007669"/>
    <property type="project" value="UniProtKB-KW"/>
</dbReference>
<evidence type="ECO:0000256" key="4">
    <source>
        <dbReference type="ARBA" id="ARBA00022475"/>
    </source>
</evidence>
<protein>
    <submittedName>
        <fullName evidence="14">Sodium-coupled monocarboxylate transporter 1</fullName>
    </submittedName>
</protein>
<evidence type="ECO:0000256" key="11">
    <source>
        <dbReference type="RuleBase" id="RU362091"/>
    </source>
</evidence>
<comment type="similarity">
    <text evidence="2 11">Belongs to the sodium:solute symporter (SSF) (TC 2.A.21) family.</text>
</comment>
<dbReference type="PANTHER" id="PTHR42985:SF45">
    <property type="entry name" value="SODIUM_IODIDE COTRANSPORTER-LIKE"/>
    <property type="match status" value="1"/>
</dbReference>
<dbReference type="PANTHER" id="PTHR42985">
    <property type="entry name" value="SODIUM-COUPLED MONOCARBOXYLATE TRANSPORTER"/>
    <property type="match status" value="1"/>
</dbReference>
<dbReference type="EMBL" id="JAIZAY010000013">
    <property type="protein sequence ID" value="KAJ8030658.1"/>
    <property type="molecule type" value="Genomic_DNA"/>
</dbReference>
<evidence type="ECO:0000256" key="3">
    <source>
        <dbReference type="ARBA" id="ARBA00022448"/>
    </source>
</evidence>
<keyword evidence="15" id="KW-1185">Reference proteome</keyword>
<evidence type="ECO:0000256" key="9">
    <source>
        <dbReference type="ARBA" id="ARBA00023136"/>
    </source>
</evidence>
<feature type="transmembrane region" description="Helical" evidence="12">
    <location>
        <begin position="246"/>
        <end position="263"/>
    </location>
</feature>
<dbReference type="Gene3D" id="1.20.1730.10">
    <property type="entry name" value="Sodium/glucose cotransporter"/>
    <property type="match status" value="1"/>
</dbReference>
<keyword evidence="10" id="KW-0739">Sodium transport</keyword>
<evidence type="ECO:0000256" key="5">
    <source>
        <dbReference type="ARBA" id="ARBA00022692"/>
    </source>
</evidence>
<name>A0A9Q1H2I4_HOLLE</name>
<feature type="signal peptide" evidence="13">
    <location>
        <begin position="1"/>
        <end position="18"/>
    </location>
</feature>
<dbReference type="Pfam" id="PF00474">
    <property type="entry name" value="SSF"/>
    <property type="match status" value="1"/>
</dbReference>
<dbReference type="InterPro" id="IPR051163">
    <property type="entry name" value="Sodium:Solute_Symporter_SSF"/>
</dbReference>
<comment type="subcellular location">
    <subcellularLocation>
        <location evidence="1">Cell membrane</location>
        <topology evidence="1">Multi-pass membrane protein</topology>
    </subcellularLocation>
</comment>
<dbReference type="PROSITE" id="PS50283">
    <property type="entry name" value="NA_SOLUT_SYMP_3"/>
    <property type="match status" value="1"/>
</dbReference>
<evidence type="ECO:0000256" key="8">
    <source>
        <dbReference type="ARBA" id="ARBA00023065"/>
    </source>
</evidence>
<feature type="transmembrane region" description="Helical" evidence="12">
    <location>
        <begin position="42"/>
        <end position="62"/>
    </location>
</feature>
<dbReference type="Proteomes" id="UP001152320">
    <property type="component" value="Chromosome 13"/>
</dbReference>
<evidence type="ECO:0000313" key="14">
    <source>
        <dbReference type="EMBL" id="KAJ8030658.1"/>
    </source>
</evidence>
<feature type="transmembrane region" description="Helical" evidence="12">
    <location>
        <begin position="330"/>
        <end position="351"/>
    </location>
</feature>
<dbReference type="InterPro" id="IPR001734">
    <property type="entry name" value="Na/solute_symporter"/>
</dbReference>
<keyword evidence="5 12" id="KW-0812">Transmembrane</keyword>
<evidence type="ECO:0000256" key="7">
    <source>
        <dbReference type="ARBA" id="ARBA00023053"/>
    </source>
</evidence>
<evidence type="ECO:0000256" key="6">
    <source>
        <dbReference type="ARBA" id="ARBA00022989"/>
    </source>
</evidence>
<keyword evidence="3" id="KW-0813">Transport</keyword>
<evidence type="ECO:0000313" key="15">
    <source>
        <dbReference type="Proteomes" id="UP001152320"/>
    </source>
</evidence>
<gene>
    <name evidence="14" type="ORF">HOLleu_27128</name>
</gene>
<feature type="transmembrane region" description="Helical" evidence="12">
    <location>
        <begin position="83"/>
        <end position="110"/>
    </location>
</feature>
<evidence type="ECO:0000256" key="13">
    <source>
        <dbReference type="SAM" id="SignalP"/>
    </source>
</evidence>
<keyword evidence="13" id="KW-0732">Signal</keyword>
<comment type="caution">
    <text evidence="14">The sequence shown here is derived from an EMBL/GenBank/DDBJ whole genome shotgun (WGS) entry which is preliminary data.</text>
</comment>
<dbReference type="OrthoDB" id="6132759at2759"/>
<reference evidence="14" key="1">
    <citation type="submission" date="2021-10" db="EMBL/GenBank/DDBJ databases">
        <title>Tropical sea cucumber genome reveals ecological adaptation and Cuvierian tubules defense mechanism.</title>
        <authorList>
            <person name="Chen T."/>
        </authorList>
    </citation>
    <scope>NUCLEOTIDE SEQUENCE</scope>
    <source>
        <strain evidence="14">Nanhai2018</strain>
        <tissue evidence="14">Muscle</tissue>
    </source>
</reference>
<feature type="transmembrane region" description="Helical" evidence="12">
    <location>
        <begin position="186"/>
        <end position="207"/>
    </location>
</feature>
<keyword evidence="4" id="KW-1003">Cell membrane</keyword>
<keyword evidence="7" id="KW-0915">Sodium</keyword>
<dbReference type="GO" id="GO:0015293">
    <property type="term" value="F:symporter activity"/>
    <property type="evidence" value="ECO:0007669"/>
    <property type="project" value="TreeGrafter"/>
</dbReference>
<keyword evidence="8" id="KW-0406">Ion transport</keyword>
<organism evidence="14 15">
    <name type="scientific">Holothuria leucospilota</name>
    <name type="common">Black long sea cucumber</name>
    <name type="synonym">Mertensiothuria leucospilota</name>
    <dbReference type="NCBI Taxonomy" id="206669"/>
    <lineage>
        <taxon>Eukaryota</taxon>
        <taxon>Metazoa</taxon>
        <taxon>Echinodermata</taxon>
        <taxon>Eleutherozoa</taxon>
        <taxon>Echinozoa</taxon>
        <taxon>Holothuroidea</taxon>
        <taxon>Aspidochirotacea</taxon>
        <taxon>Aspidochirotida</taxon>
        <taxon>Holothuriidae</taxon>
        <taxon>Holothuria</taxon>
    </lineage>
</organism>
<feature type="transmembrane region" description="Helical" evidence="12">
    <location>
        <begin position="145"/>
        <end position="174"/>
    </location>
</feature>
<evidence type="ECO:0000256" key="10">
    <source>
        <dbReference type="ARBA" id="ARBA00023201"/>
    </source>
</evidence>
<dbReference type="InterPro" id="IPR038377">
    <property type="entry name" value="Na/Glc_symporter_sf"/>
</dbReference>